<reference evidence="2 3" key="1">
    <citation type="submission" date="2024-05" db="EMBL/GenBank/DDBJ databases">
        <authorList>
            <person name="Wallberg A."/>
        </authorList>
    </citation>
    <scope>NUCLEOTIDE SEQUENCE [LARGE SCALE GENOMIC DNA]</scope>
</reference>
<feature type="coiled-coil region" evidence="1">
    <location>
        <begin position="76"/>
        <end position="127"/>
    </location>
</feature>
<dbReference type="EMBL" id="CAXKWB010108888">
    <property type="protein sequence ID" value="CAL4231033.1"/>
    <property type="molecule type" value="Genomic_DNA"/>
</dbReference>
<protein>
    <submittedName>
        <fullName evidence="2">Uncharacterized protein</fullName>
    </submittedName>
</protein>
<evidence type="ECO:0000313" key="2">
    <source>
        <dbReference type="EMBL" id="CAL4231033.1"/>
    </source>
</evidence>
<keyword evidence="3" id="KW-1185">Reference proteome</keyword>
<dbReference type="Proteomes" id="UP001497623">
    <property type="component" value="Unassembled WGS sequence"/>
</dbReference>
<organism evidence="2 3">
    <name type="scientific">Meganyctiphanes norvegica</name>
    <name type="common">Northern krill</name>
    <name type="synonym">Thysanopoda norvegica</name>
    <dbReference type="NCBI Taxonomy" id="48144"/>
    <lineage>
        <taxon>Eukaryota</taxon>
        <taxon>Metazoa</taxon>
        <taxon>Ecdysozoa</taxon>
        <taxon>Arthropoda</taxon>
        <taxon>Crustacea</taxon>
        <taxon>Multicrustacea</taxon>
        <taxon>Malacostraca</taxon>
        <taxon>Eumalacostraca</taxon>
        <taxon>Eucarida</taxon>
        <taxon>Euphausiacea</taxon>
        <taxon>Euphausiidae</taxon>
        <taxon>Meganyctiphanes</taxon>
    </lineage>
</organism>
<dbReference type="AlphaFoldDB" id="A0AAV2SQU0"/>
<accession>A0AAV2SQU0</accession>
<evidence type="ECO:0000256" key="1">
    <source>
        <dbReference type="SAM" id="Coils"/>
    </source>
</evidence>
<keyword evidence="1" id="KW-0175">Coiled coil</keyword>
<evidence type="ECO:0000313" key="3">
    <source>
        <dbReference type="Proteomes" id="UP001497623"/>
    </source>
</evidence>
<name>A0AAV2SQU0_MEGNR</name>
<proteinExistence type="predicted"/>
<sequence>MKSDIQNMECEYNILESDFLQLQHNFSANKYFLNNEFYNRNMQIQMISDKLQNEMNTSAHKDRVLIKLQQKWVIANLQTQEKLIEAENKLKSAVRNECQNSKMKVAAEKARKQIYSMKKVIHDLQEKLKLKESESAINRELSETNPYLNIRNEQLGHEIGSLNKILSDML</sequence>
<feature type="non-terminal residue" evidence="2">
    <location>
        <position position="170"/>
    </location>
</feature>
<comment type="caution">
    <text evidence="2">The sequence shown here is derived from an EMBL/GenBank/DDBJ whole genome shotgun (WGS) entry which is preliminary data.</text>
</comment>
<gene>
    <name evidence="2" type="ORF">MNOR_LOCUS39783</name>
</gene>